<protein>
    <recommendedName>
        <fullName evidence="3">PemK-like, MazF-like toxin of type II toxin-antitoxin system</fullName>
    </recommendedName>
</protein>
<dbReference type="OrthoDB" id="5184628at2"/>
<evidence type="ECO:0000313" key="1">
    <source>
        <dbReference type="EMBL" id="PFG28243.1"/>
    </source>
</evidence>
<gene>
    <name evidence="1" type="ORF">ATK06_1345</name>
</gene>
<keyword evidence="2" id="KW-1185">Reference proteome</keyword>
<dbReference type="RefSeq" id="WP_115243740.1">
    <property type="nucleotide sequence ID" value="NZ_LS483404.1"/>
</dbReference>
<dbReference type="Proteomes" id="UP000221653">
    <property type="component" value="Unassembled WGS sequence"/>
</dbReference>
<comment type="caution">
    <text evidence="1">The sequence shown here is derived from an EMBL/GenBank/DDBJ whole genome shotgun (WGS) entry which is preliminary data.</text>
</comment>
<dbReference type="EMBL" id="PDJF01000001">
    <property type="protein sequence ID" value="PFG28243.1"/>
    <property type="molecule type" value="Genomic_DNA"/>
</dbReference>
<reference evidence="1 2" key="1">
    <citation type="submission" date="2017-10" db="EMBL/GenBank/DDBJ databases">
        <title>Sequencing the genomes of 1000 actinobacteria strains.</title>
        <authorList>
            <person name="Klenk H.-P."/>
        </authorList>
    </citation>
    <scope>NUCLEOTIDE SEQUENCE [LARGE SCALE GENOMIC DNA]</scope>
    <source>
        <strain evidence="1 2">DSM 20688</strain>
    </source>
</reference>
<name>A0A2A9DNS0_9CORY</name>
<sequence>MTPKPPLHDEPPAPWPTRLKNNLIGHIRTRPIDAAMNTLTARLGLSPENTFTDDEVASYRWIETSSMSRPLYYAPAMDGQPEPGEVITLYADLTGNGPAEHSALVVGHRRAFLLCLVISPDPAHANDDNWLAIGAGDWDHTGNPGWIRLDQVLGLSIRDIRRHGAVFTRQQFHRVASRLRHNYGWS</sequence>
<organism evidence="1 2">
    <name type="scientific">Corynebacterium renale</name>
    <dbReference type="NCBI Taxonomy" id="1724"/>
    <lineage>
        <taxon>Bacteria</taxon>
        <taxon>Bacillati</taxon>
        <taxon>Actinomycetota</taxon>
        <taxon>Actinomycetes</taxon>
        <taxon>Mycobacteriales</taxon>
        <taxon>Corynebacteriaceae</taxon>
        <taxon>Corynebacterium</taxon>
    </lineage>
</organism>
<evidence type="ECO:0000313" key="2">
    <source>
        <dbReference type="Proteomes" id="UP000221653"/>
    </source>
</evidence>
<dbReference type="AlphaFoldDB" id="A0A2A9DNS0"/>
<evidence type="ECO:0008006" key="3">
    <source>
        <dbReference type="Google" id="ProtNLM"/>
    </source>
</evidence>
<dbReference type="STRING" id="1724.GCA_001044175_01387"/>
<accession>A0A2A9DNS0</accession>
<proteinExistence type="predicted"/>